<protein>
    <submittedName>
        <fullName evidence="8">Putative transporter C1529,01</fullName>
    </submittedName>
</protein>
<organism evidence="8 9">
    <name type="scientific">Talaromyces islandicus</name>
    <name type="common">Penicillium islandicum</name>
    <dbReference type="NCBI Taxonomy" id="28573"/>
    <lineage>
        <taxon>Eukaryota</taxon>
        <taxon>Fungi</taxon>
        <taxon>Dikarya</taxon>
        <taxon>Ascomycota</taxon>
        <taxon>Pezizomycotina</taxon>
        <taxon>Eurotiomycetes</taxon>
        <taxon>Eurotiomycetidae</taxon>
        <taxon>Eurotiales</taxon>
        <taxon>Trichocomaceae</taxon>
        <taxon>Talaromyces</taxon>
        <taxon>Talaromyces sect. Islandici</taxon>
    </lineage>
</organism>
<feature type="transmembrane region" description="Helical" evidence="6">
    <location>
        <begin position="369"/>
        <end position="388"/>
    </location>
</feature>
<name>A0A0U1LUF7_TALIS</name>
<keyword evidence="3 6" id="KW-1133">Transmembrane helix</keyword>
<sequence>MAQPGTNVTATWTKTDFASTNGADTHANEKQSGPVEPFKNDLIQELSNSGIDTLVERDLETAENTNGTEYGNQEDLVTWDGPTDPTNPRNWPIRRKWIITFIASGFSFVTPLSSSMLSPALAVIANDLDIQSTVGEMLVTSIFVLGYAIGPLFFGPLSEIYGRLPVLVGSNLFYLVFNTACGGCQTSVQMWIFRFLGGLVGSAPLAAGGGVMSDVWEIEDRGKAVGIYTLMPLLGPAVGPIAAGFIVQYSDWRWCFYSISIAGCLVQIWAFFFLAETNPRAIMENKARALRKQTGNKNLHTDWDEPDQKPLAKLGVAFKRPFKLLATQPIVQFIGIYMAFLYGLMYLVLSTFAGLWISSYHETISIGGLNYISAGLGFFAGSRFNAFLQDRVYRRLKKRNGGVGKPEFRVPLMVPGSILVPIGIFIYAWTAEYAAFWLWPNIGIFLVSLGMIVCFQSMQVYVVETYSRYAASAVAATVVLRSLAGFLFPLFAPRMYTALGYGCTKKGVECMVLEGRRKTQSTDAPPRTSSDDCDMPTVPQLALENRLIPASFHPPIIEYRSVPRSINGIEVSSNLIDTCFSLFNSHYAPILPILSSVPTPDQTFQESELKFWVIVAIGSRKCTQDPTLFSQLSTHVENLAMTSLRLTRSPYPVIEALVLICTWHVSNDRPFFSSVYLAFASAILPLALQAGLHHCWRLRPTFRDGDLVADPDGTRGTKLWVYASIINQSAMISSGLTVTDMRSAQHFLQGGECCASLPQWLLHRGRTIGAVSRMQLALSEINLERAEIQTDVAVKGLITAMEFELVNLPVNSSIEDPTAELHTAIALLHIRSVCLFMTENKSGSITLANLLATAINVVDMVDNLNKIMQATEQWPYYVVEAVIISAAVLLRLVKGMPQSGLDLNSGKTALFAAINIFKSMSLVTNDVPARVAGIFTKLWSNNEVFKNSNGQYDIALHVRNRLISALDDDFLTFWGFDWATGVPSPGDFPGPQYVSFSEPKDSIPS</sequence>
<evidence type="ECO:0000256" key="4">
    <source>
        <dbReference type="ARBA" id="ARBA00023136"/>
    </source>
</evidence>
<keyword evidence="4 6" id="KW-0472">Membrane</keyword>
<dbReference type="OrthoDB" id="6770063at2759"/>
<evidence type="ECO:0000256" key="6">
    <source>
        <dbReference type="SAM" id="Phobius"/>
    </source>
</evidence>
<dbReference type="STRING" id="28573.A0A0U1LUF7"/>
<feature type="transmembrane region" description="Helical" evidence="6">
    <location>
        <begin position="97"/>
        <end position="117"/>
    </location>
</feature>
<keyword evidence="9" id="KW-1185">Reference proteome</keyword>
<dbReference type="EMBL" id="CVMT01000003">
    <property type="protein sequence ID" value="CRG87034.1"/>
    <property type="molecule type" value="Genomic_DNA"/>
</dbReference>
<feature type="transmembrane region" description="Helical" evidence="6">
    <location>
        <begin position="225"/>
        <end position="250"/>
    </location>
</feature>
<feature type="transmembrane region" description="Helical" evidence="6">
    <location>
        <begin position="256"/>
        <end position="275"/>
    </location>
</feature>
<evidence type="ECO:0000313" key="9">
    <source>
        <dbReference type="Proteomes" id="UP000054383"/>
    </source>
</evidence>
<feature type="compositionally biased region" description="Polar residues" evidence="5">
    <location>
        <begin position="1"/>
        <end position="23"/>
    </location>
</feature>
<dbReference type="InterPro" id="IPR020846">
    <property type="entry name" value="MFS_dom"/>
</dbReference>
<accession>A0A0U1LUF7</accession>
<feature type="transmembrane region" description="Helical" evidence="6">
    <location>
        <begin position="408"/>
        <end position="430"/>
    </location>
</feature>
<evidence type="ECO:0000256" key="2">
    <source>
        <dbReference type="ARBA" id="ARBA00022692"/>
    </source>
</evidence>
<dbReference type="PROSITE" id="PS50850">
    <property type="entry name" value="MFS"/>
    <property type="match status" value="1"/>
</dbReference>
<reference evidence="8 9" key="1">
    <citation type="submission" date="2015-04" db="EMBL/GenBank/DDBJ databases">
        <authorList>
            <person name="Syromyatnikov M.Y."/>
            <person name="Popov V.N."/>
        </authorList>
    </citation>
    <scope>NUCLEOTIDE SEQUENCE [LARGE SCALE GENOMIC DNA]</scope>
    <source>
        <strain evidence="8">WF-38-12</strain>
    </source>
</reference>
<feature type="transmembrane region" description="Helical" evidence="6">
    <location>
        <begin position="161"/>
        <end position="180"/>
    </location>
</feature>
<dbReference type="GO" id="GO:0022857">
    <property type="term" value="F:transmembrane transporter activity"/>
    <property type="evidence" value="ECO:0007669"/>
    <property type="project" value="InterPro"/>
</dbReference>
<feature type="transmembrane region" description="Helical" evidence="6">
    <location>
        <begin position="330"/>
        <end position="357"/>
    </location>
</feature>
<feature type="transmembrane region" description="Helical" evidence="6">
    <location>
        <begin position="192"/>
        <end position="213"/>
    </location>
</feature>
<dbReference type="PANTHER" id="PTHR23502:SF60">
    <property type="entry name" value="MAJOR FACILITATOR SUPERFAMILY (MFS) PROFILE DOMAIN-CONTAINING PROTEIN-RELATED"/>
    <property type="match status" value="1"/>
</dbReference>
<comment type="subcellular location">
    <subcellularLocation>
        <location evidence="1">Membrane</location>
        <topology evidence="1">Multi-pass membrane protein</topology>
    </subcellularLocation>
</comment>
<dbReference type="InterPro" id="IPR036259">
    <property type="entry name" value="MFS_trans_sf"/>
</dbReference>
<evidence type="ECO:0000259" key="7">
    <source>
        <dbReference type="PROSITE" id="PS50850"/>
    </source>
</evidence>
<feature type="region of interest" description="Disordered" evidence="5">
    <location>
        <begin position="1"/>
        <end position="35"/>
    </location>
</feature>
<dbReference type="SUPFAM" id="SSF103473">
    <property type="entry name" value="MFS general substrate transporter"/>
    <property type="match status" value="1"/>
</dbReference>
<feature type="region of interest" description="Disordered" evidence="5">
    <location>
        <begin position="65"/>
        <end position="85"/>
    </location>
</feature>
<proteinExistence type="predicted"/>
<feature type="domain" description="Major facilitator superfamily (MFS) profile" evidence="7">
    <location>
        <begin position="99"/>
        <end position="557"/>
    </location>
</feature>
<dbReference type="AlphaFoldDB" id="A0A0U1LUF7"/>
<gene>
    <name evidence="8" type="ORF">PISL3812_04048</name>
</gene>
<dbReference type="Gene3D" id="1.20.1250.20">
    <property type="entry name" value="MFS general substrate transporter like domains"/>
    <property type="match status" value="1"/>
</dbReference>
<dbReference type="PANTHER" id="PTHR23502">
    <property type="entry name" value="MAJOR FACILITATOR SUPERFAMILY"/>
    <property type="match status" value="1"/>
</dbReference>
<evidence type="ECO:0000256" key="3">
    <source>
        <dbReference type="ARBA" id="ARBA00022989"/>
    </source>
</evidence>
<dbReference type="FunFam" id="1.20.1250.20:FF:000011">
    <property type="entry name" value="MFS multidrug transporter, putative"/>
    <property type="match status" value="1"/>
</dbReference>
<evidence type="ECO:0000256" key="5">
    <source>
        <dbReference type="SAM" id="MobiDB-lite"/>
    </source>
</evidence>
<dbReference type="GO" id="GO:0016020">
    <property type="term" value="C:membrane"/>
    <property type="evidence" value="ECO:0007669"/>
    <property type="project" value="UniProtKB-SubCell"/>
</dbReference>
<feature type="transmembrane region" description="Helical" evidence="6">
    <location>
        <begin position="469"/>
        <end position="491"/>
    </location>
</feature>
<dbReference type="CDD" id="cd17323">
    <property type="entry name" value="MFS_Tpo1_MDR_like"/>
    <property type="match status" value="1"/>
</dbReference>
<dbReference type="Proteomes" id="UP000054383">
    <property type="component" value="Unassembled WGS sequence"/>
</dbReference>
<keyword evidence="2 6" id="KW-0812">Transmembrane</keyword>
<dbReference type="InterPro" id="IPR011701">
    <property type="entry name" value="MFS"/>
</dbReference>
<feature type="transmembrane region" description="Helical" evidence="6">
    <location>
        <begin position="137"/>
        <end position="154"/>
    </location>
</feature>
<feature type="transmembrane region" description="Helical" evidence="6">
    <location>
        <begin position="436"/>
        <end position="457"/>
    </location>
</feature>
<evidence type="ECO:0000313" key="8">
    <source>
        <dbReference type="EMBL" id="CRG87034.1"/>
    </source>
</evidence>
<evidence type="ECO:0000256" key="1">
    <source>
        <dbReference type="ARBA" id="ARBA00004141"/>
    </source>
</evidence>
<dbReference type="Pfam" id="PF07690">
    <property type="entry name" value="MFS_1"/>
    <property type="match status" value="1"/>
</dbReference>